<feature type="non-terminal residue" evidence="1">
    <location>
        <position position="1"/>
    </location>
</feature>
<proteinExistence type="predicted"/>
<sequence>LKKMGLGKMAASVNVNADLMTKGELLRAQIKEKKRLVGGREKDTLERLKRFKTSFNQLPERPVAKEADKPDVREWSAGVAKFVKEGIYYDQDDMDEGDAEDWMTHSLKFTPSHSLITPPLFEPDTGNQSSFAPEVNDYIVVDPLIEKNKQKFSKDELKRKKRELAWAGGTNT</sequence>
<evidence type="ECO:0000313" key="2">
    <source>
        <dbReference type="Proteomes" id="UP001190700"/>
    </source>
</evidence>
<gene>
    <name evidence="1" type="ORF">CYMTET_46412</name>
</gene>
<reference evidence="1 2" key="1">
    <citation type="journal article" date="2015" name="Genome Biol. Evol.">
        <title>Comparative Genomics of a Bacterivorous Green Alga Reveals Evolutionary Causalities and Consequences of Phago-Mixotrophic Mode of Nutrition.</title>
        <authorList>
            <person name="Burns J.A."/>
            <person name="Paasch A."/>
            <person name="Narechania A."/>
            <person name="Kim E."/>
        </authorList>
    </citation>
    <scope>NUCLEOTIDE SEQUENCE [LARGE SCALE GENOMIC DNA]</scope>
    <source>
        <strain evidence="1 2">PLY_AMNH</strain>
    </source>
</reference>
<name>A0AAE0BY04_9CHLO</name>
<evidence type="ECO:0000313" key="1">
    <source>
        <dbReference type="EMBL" id="KAK3243960.1"/>
    </source>
</evidence>
<organism evidence="1 2">
    <name type="scientific">Cymbomonas tetramitiformis</name>
    <dbReference type="NCBI Taxonomy" id="36881"/>
    <lineage>
        <taxon>Eukaryota</taxon>
        <taxon>Viridiplantae</taxon>
        <taxon>Chlorophyta</taxon>
        <taxon>Pyramimonadophyceae</taxon>
        <taxon>Pyramimonadales</taxon>
        <taxon>Pyramimonadaceae</taxon>
        <taxon>Cymbomonas</taxon>
    </lineage>
</organism>
<comment type="caution">
    <text evidence="1">The sequence shown here is derived from an EMBL/GenBank/DDBJ whole genome shotgun (WGS) entry which is preliminary data.</text>
</comment>
<accession>A0AAE0BY04</accession>
<dbReference type="AlphaFoldDB" id="A0AAE0BY04"/>
<dbReference type="EMBL" id="LGRX02032481">
    <property type="protein sequence ID" value="KAK3243960.1"/>
    <property type="molecule type" value="Genomic_DNA"/>
</dbReference>
<protein>
    <submittedName>
        <fullName evidence="1">Uncharacterized protein</fullName>
    </submittedName>
</protein>
<keyword evidence="2" id="KW-1185">Reference proteome</keyword>
<dbReference type="Proteomes" id="UP001190700">
    <property type="component" value="Unassembled WGS sequence"/>
</dbReference>